<keyword evidence="2" id="KW-1185">Reference proteome</keyword>
<dbReference type="EMBL" id="QRNO01000002">
    <property type="protein sequence ID" value="RHK53092.1"/>
    <property type="molecule type" value="Genomic_DNA"/>
</dbReference>
<protein>
    <recommendedName>
        <fullName evidence="3">DUF3168 domain-containing protein</fullName>
    </recommendedName>
</protein>
<gene>
    <name evidence="1" type="ORF">DW060_01125</name>
</gene>
<comment type="caution">
    <text evidence="1">The sequence shown here is derived from an EMBL/GenBank/DDBJ whole genome shotgun (WGS) entry which is preliminary data.</text>
</comment>
<name>A0A3R6G6U1_9BACT</name>
<dbReference type="Proteomes" id="UP000286598">
    <property type="component" value="Unassembled WGS sequence"/>
</dbReference>
<dbReference type="OrthoDB" id="1092279at2"/>
<proteinExistence type="predicted"/>
<sequence>MITTEEIAIKVRQMLIDGMEVNTDYAENPDYQRKDYSKEGIIIVPRSIDGEGSVRNGSINVNIHVPDIPQGVGCGKALFHTNFARLIELRKAAMEILQNHYEHGCGYNWNIGLINPPMKEPNHNEHFVSFSLDIVVREKKSNN</sequence>
<reference evidence="1 2" key="1">
    <citation type="submission" date="2018-08" db="EMBL/GenBank/DDBJ databases">
        <title>A genome reference for cultivated species of the human gut microbiota.</title>
        <authorList>
            <person name="Zou Y."/>
            <person name="Xue W."/>
            <person name="Luo G."/>
        </authorList>
    </citation>
    <scope>NUCLEOTIDE SEQUENCE [LARGE SCALE GENOMIC DNA]</scope>
    <source>
        <strain evidence="1 2">AF42-9</strain>
    </source>
</reference>
<accession>A0A3R6G6U1</accession>
<organism evidence="1 2">
    <name type="scientific">Leyella stercorea</name>
    <dbReference type="NCBI Taxonomy" id="363265"/>
    <lineage>
        <taxon>Bacteria</taxon>
        <taxon>Pseudomonadati</taxon>
        <taxon>Bacteroidota</taxon>
        <taxon>Bacteroidia</taxon>
        <taxon>Bacteroidales</taxon>
        <taxon>Prevotellaceae</taxon>
        <taxon>Leyella</taxon>
    </lineage>
</organism>
<evidence type="ECO:0000313" key="1">
    <source>
        <dbReference type="EMBL" id="RHK53092.1"/>
    </source>
</evidence>
<evidence type="ECO:0000313" key="2">
    <source>
        <dbReference type="Proteomes" id="UP000286598"/>
    </source>
</evidence>
<dbReference type="AlphaFoldDB" id="A0A3R6G6U1"/>
<evidence type="ECO:0008006" key="3">
    <source>
        <dbReference type="Google" id="ProtNLM"/>
    </source>
</evidence>